<keyword evidence="2" id="KW-0732">Signal</keyword>
<proteinExistence type="predicted"/>
<feature type="domain" description="FecR protein" evidence="3">
    <location>
        <begin position="65"/>
        <end position="158"/>
    </location>
</feature>
<accession>A0A1I4XG94</accession>
<dbReference type="Gene3D" id="2.60.120.1440">
    <property type="match status" value="1"/>
</dbReference>
<keyword evidence="5" id="KW-1185">Reference proteome</keyword>
<name>A0A1I4XG94_9GAMM</name>
<dbReference type="InterPro" id="IPR013783">
    <property type="entry name" value="Ig-like_fold"/>
</dbReference>
<evidence type="ECO:0000313" key="5">
    <source>
        <dbReference type="Proteomes" id="UP000199339"/>
    </source>
</evidence>
<evidence type="ECO:0000256" key="1">
    <source>
        <dbReference type="SAM" id="MobiDB-lite"/>
    </source>
</evidence>
<dbReference type="InterPro" id="IPR006860">
    <property type="entry name" value="FecR"/>
</dbReference>
<feature type="chain" id="PRO_5011768017" evidence="2">
    <location>
        <begin position="23"/>
        <end position="400"/>
    </location>
</feature>
<dbReference type="RefSeq" id="WP_092004192.1">
    <property type="nucleotide sequence ID" value="NZ_FOUR01000006.1"/>
</dbReference>
<feature type="compositionally biased region" description="Polar residues" evidence="1">
    <location>
        <begin position="379"/>
        <end position="392"/>
    </location>
</feature>
<evidence type="ECO:0000256" key="2">
    <source>
        <dbReference type="SAM" id="SignalP"/>
    </source>
</evidence>
<evidence type="ECO:0000259" key="3">
    <source>
        <dbReference type="Pfam" id="PF04773"/>
    </source>
</evidence>
<dbReference type="Gene3D" id="2.60.40.10">
    <property type="entry name" value="Immunoglobulins"/>
    <property type="match status" value="1"/>
</dbReference>
<evidence type="ECO:0000313" key="4">
    <source>
        <dbReference type="EMBL" id="SFN24941.1"/>
    </source>
</evidence>
<feature type="signal peptide" evidence="2">
    <location>
        <begin position="1"/>
        <end position="22"/>
    </location>
</feature>
<dbReference type="Proteomes" id="UP000199339">
    <property type="component" value="Unassembled WGS sequence"/>
</dbReference>
<reference evidence="5" key="1">
    <citation type="submission" date="2016-10" db="EMBL/GenBank/DDBJ databases">
        <authorList>
            <person name="Varghese N."/>
            <person name="Submissions S."/>
        </authorList>
    </citation>
    <scope>NUCLEOTIDE SEQUENCE [LARGE SCALE GENOMIC DNA]</scope>
    <source>
        <strain evidence="5">CGMCC 1.6775</strain>
    </source>
</reference>
<organism evidence="4 5">
    <name type="scientific">Marinobacter pelagius</name>
    <dbReference type="NCBI Taxonomy" id="379482"/>
    <lineage>
        <taxon>Bacteria</taxon>
        <taxon>Pseudomonadati</taxon>
        <taxon>Pseudomonadota</taxon>
        <taxon>Gammaproteobacteria</taxon>
        <taxon>Pseudomonadales</taxon>
        <taxon>Marinobacteraceae</taxon>
        <taxon>Marinobacter</taxon>
    </lineage>
</organism>
<feature type="region of interest" description="Disordered" evidence="1">
    <location>
        <begin position="374"/>
        <end position="400"/>
    </location>
</feature>
<dbReference type="AlphaFoldDB" id="A0A1I4XG94"/>
<protein>
    <submittedName>
        <fullName evidence="4">FecR family protein</fullName>
    </submittedName>
</protein>
<dbReference type="PANTHER" id="PTHR38731">
    <property type="entry name" value="LIPL45-RELATED LIPOPROTEIN-RELATED"/>
    <property type="match status" value="1"/>
</dbReference>
<sequence length="400" mass="42687">MSDALLRRTLPLLALTASLAMAATYSAAETTRVSYTTASVQLLPSQSERSVPLNGGTSLRAGDEIVSGAGTATIQLNEDVELRLFPRTRLQIVELATESSPRVRLIEGKVHARAHSGDWNPLPVYIETATAVALTQHSTFTVQASAESTLVRVTEGMVDFGAPGKAQRIPAGYRASVGTDGHTGVTIRQLPDAPDVTSLPEVVSTLPLEVTWQGEDASGYRLDIFETASGEWIGSREVTGNRFDIGLLDNGGYQIQIATLDASGLAGMPATVPMEVRLQAQTATLSYPAPGASADDDMPEFRWQLNGENEIARVEVASDRNFRNVIATSEWAPETQALPSRPLEPGVYYWRVVTEAGGKSVAATEPRALTVYPNRIANPGNSGDVSGEQVTSLPDRGNRG</sequence>
<dbReference type="EMBL" id="FOUR01000006">
    <property type="protein sequence ID" value="SFN24941.1"/>
    <property type="molecule type" value="Genomic_DNA"/>
</dbReference>
<dbReference type="Pfam" id="PF04773">
    <property type="entry name" value="FecR"/>
    <property type="match status" value="1"/>
</dbReference>
<dbReference type="OrthoDB" id="9813091at2"/>
<gene>
    <name evidence="4" type="ORF">SAMN04487961_2575</name>
</gene>